<feature type="non-terminal residue" evidence="8">
    <location>
        <position position="1"/>
    </location>
</feature>
<dbReference type="AlphaFoldDB" id="A0A9P6FLK0"/>
<dbReference type="Gene3D" id="2.20.25.530">
    <property type="match status" value="1"/>
</dbReference>
<keyword evidence="9" id="KW-1185">Reference proteome</keyword>
<sequence>MTMSAASQQRICIGPTATGEEDPLSILLPHPSSGFPSRFIIQDGQLFEMQMVDSEGIRSWFVANTIQSDGSLYLTTPTDPIFMFIPILDIMRQKTSESEGRFLSVRDIFESDQYTSMRHLGQLNKVEDHLARVCEVQDSFEKTFRLKNELVMTWLKKKVQTLVDRFESIPTLVNSIAYTESLPEA</sequence>
<comment type="function">
    <text evidence="4">Non catalytic subunit of RNase H2, an endonuclease that specifically degrades the RNA of RNA:DNA hybrids. Participates in DNA replication, possibly by mediating the removal of lagging-strand Okazaki fragment RNA primers during DNA replication. Mediates the excision of single ribonucleotides from DNA:RNA duplexes.</text>
</comment>
<evidence type="ECO:0000313" key="9">
    <source>
        <dbReference type="Proteomes" id="UP000780801"/>
    </source>
</evidence>
<evidence type="ECO:0000256" key="4">
    <source>
        <dbReference type="ARBA" id="ARBA00024778"/>
    </source>
</evidence>
<dbReference type="Pfam" id="PF17745">
    <property type="entry name" value="Ydr279_N"/>
    <property type="match status" value="1"/>
</dbReference>
<dbReference type="PANTHER" id="PTHR13383">
    <property type="entry name" value="RIBONUCLEASE H2 SUBUNIT B"/>
    <property type="match status" value="1"/>
</dbReference>
<feature type="domain" description="Rnh202 triple barrel" evidence="7">
    <location>
        <begin position="20"/>
        <end position="79"/>
    </location>
</feature>
<dbReference type="Gene3D" id="1.10.20.120">
    <property type="match status" value="1"/>
</dbReference>
<organism evidence="8 9">
    <name type="scientific">Lunasporangiospora selenospora</name>
    <dbReference type="NCBI Taxonomy" id="979761"/>
    <lineage>
        <taxon>Eukaryota</taxon>
        <taxon>Fungi</taxon>
        <taxon>Fungi incertae sedis</taxon>
        <taxon>Mucoromycota</taxon>
        <taxon>Mortierellomycotina</taxon>
        <taxon>Mortierellomycetes</taxon>
        <taxon>Mortierellales</taxon>
        <taxon>Mortierellaceae</taxon>
        <taxon>Lunasporangiospora</taxon>
    </lineage>
</organism>
<reference evidence="8" key="1">
    <citation type="journal article" date="2020" name="Fungal Divers.">
        <title>Resolving the Mortierellaceae phylogeny through synthesis of multi-gene phylogenetics and phylogenomics.</title>
        <authorList>
            <person name="Vandepol N."/>
            <person name="Liber J."/>
            <person name="Desiro A."/>
            <person name="Na H."/>
            <person name="Kennedy M."/>
            <person name="Barry K."/>
            <person name="Grigoriev I.V."/>
            <person name="Miller A.N."/>
            <person name="O'Donnell K."/>
            <person name="Stajich J.E."/>
            <person name="Bonito G."/>
        </authorList>
    </citation>
    <scope>NUCLEOTIDE SEQUENCE</scope>
    <source>
        <strain evidence="8">KOD1015</strain>
    </source>
</reference>
<dbReference type="InterPro" id="IPR041195">
    <property type="entry name" value="Rnh202_N"/>
</dbReference>
<evidence type="ECO:0000259" key="7">
    <source>
        <dbReference type="Pfam" id="PF17745"/>
    </source>
</evidence>
<dbReference type="OrthoDB" id="29098at2759"/>
<dbReference type="Pfam" id="PF09468">
    <property type="entry name" value="RNase_H2-Ydr279"/>
    <property type="match status" value="1"/>
</dbReference>
<evidence type="ECO:0000256" key="2">
    <source>
        <dbReference type="ARBA" id="ARBA00019062"/>
    </source>
</evidence>
<dbReference type="GO" id="GO:0032299">
    <property type="term" value="C:ribonuclease H2 complex"/>
    <property type="evidence" value="ECO:0007669"/>
    <property type="project" value="InterPro"/>
</dbReference>
<dbReference type="CDD" id="cd09270">
    <property type="entry name" value="RNase_H2-B"/>
    <property type="match status" value="1"/>
</dbReference>
<dbReference type="GO" id="GO:0006401">
    <property type="term" value="P:RNA catabolic process"/>
    <property type="evidence" value="ECO:0007669"/>
    <property type="project" value="TreeGrafter"/>
</dbReference>
<proteinExistence type="predicted"/>
<dbReference type="InterPro" id="IPR040456">
    <property type="entry name" value="RNase_H2_suB"/>
</dbReference>
<comment type="caution">
    <text evidence="8">The sequence shown here is derived from an EMBL/GenBank/DDBJ whole genome shotgun (WGS) entry which is preliminary data.</text>
</comment>
<gene>
    <name evidence="8" type="ORF">BGW38_007014</name>
</gene>
<evidence type="ECO:0000313" key="8">
    <source>
        <dbReference type="EMBL" id="KAF9577648.1"/>
    </source>
</evidence>
<dbReference type="Proteomes" id="UP000780801">
    <property type="component" value="Unassembled WGS sequence"/>
</dbReference>
<evidence type="ECO:0000256" key="3">
    <source>
        <dbReference type="ARBA" id="ARBA00023242"/>
    </source>
</evidence>
<dbReference type="InterPro" id="IPR019024">
    <property type="entry name" value="RNase_H2_suB_wHTH"/>
</dbReference>
<dbReference type="PANTHER" id="PTHR13383:SF11">
    <property type="entry name" value="RIBONUCLEASE H2 SUBUNIT B"/>
    <property type="match status" value="1"/>
</dbReference>
<dbReference type="GO" id="GO:0005654">
    <property type="term" value="C:nucleoplasm"/>
    <property type="evidence" value="ECO:0007669"/>
    <property type="project" value="TreeGrafter"/>
</dbReference>
<protein>
    <recommendedName>
        <fullName evidence="2">Ribonuclease H2 subunit B</fullName>
    </recommendedName>
    <alternativeName>
        <fullName evidence="5">Ribonuclease HI subunit B</fullName>
    </alternativeName>
</protein>
<evidence type="ECO:0000256" key="1">
    <source>
        <dbReference type="ARBA" id="ARBA00004123"/>
    </source>
</evidence>
<evidence type="ECO:0000259" key="6">
    <source>
        <dbReference type="Pfam" id="PF09468"/>
    </source>
</evidence>
<dbReference type="EMBL" id="JAABOA010004565">
    <property type="protein sequence ID" value="KAF9577648.1"/>
    <property type="molecule type" value="Genomic_DNA"/>
</dbReference>
<evidence type="ECO:0000256" key="5">
    <source>
        <dbReference type="ARBA" id="ARBA00033464"/>
    </source>
</evidence>
<name>A0A9P6FLK0_9FUNG</name>
<accession>A0A9P6FLK0</accession>
<feature type="domain" description="Ribonuclease H2 subunit B wHTH" evidence="6">
    <location>
        <begin position="82"/>
        <end position="168"/>
    </location>
</feature>
<comment type="subcellular location">
    <subcellularLocation>
        <location evidence="1">Nucleus</location>
    </subcellularLocation>
</comment>
<keyword evidence="3" id="KW-0539">Nucleus</keyword>